<name>A0A0S4JES8_BODSA</name>
<feature type="region of interest" description="Disordered" evidence="6">
    <location>
        <begin position="387"/>
        <end position="406"/>
    </location>
</feature>
<feature type="compositionally biased region" description="Acidic residues" evidence="6">
    <location>
        <begin position="100"/>
        <end position="112"/>
    </location>
</feature>
<feature type="region of interest" description="Disordered" evidence="6">
    <location>
        <begin position="528"/>
        <end position="548"/>
    </location>
</feature>
<evidence type="ECO:0000313" key="8">
    <source>
        <dbReference type="Proteomes" id="UP000051952"/>
    </source>
</evidence>
<keyword evidence="7" id="KW-0282">Flagellum</keyword>
<dbReference type="OrthoDB" id="272202at2759"/>
<keyword evidence="5" id="KW-0966">Cell projection</keyword>
<comment type="subcellular location">
    <subcellularLocation>
        <location evidence="1">Cytoplasm</location>
        <location evidence="1">Cytoskeleton</location>
        <location evidence="1">Cilium axoneme</location>
    </subcellularLocation>
</comment>
<dbReference type="PANTHER" id="PTHR13159:SF5">
    <property type="entry name" value="RADIAL SPOKE PROTEIN-LIKE, PUTATIVE-RELATED"/>
    <property type="match status" value="1"/>
</dbReference>
<dbReference type="InterPro" id="IPR006802">
    <property type="entry name" value="Radial_spoke"/>
</dbReference>
<keyword evidence="4" id="KW-0206">Cytoskeleton</keyword>
<evidence type="ECO:0000256" key="6">
    <source>
        <dbReference type="SAM" id="MobiDB-lite"/>
    </source>
</evidence>
<evidence type="ECO:0000256" key="2">
    <source>
        <dbReference type="ARBA" id="ARBA00022490"/>
    </source>
</evidence>
<accession>A0A0S4JES8</accession>
<dbReference type="Pfam" id="PF04712">
    <property type="entry name" value="Radial_spoke"/>
    <property type="match status" value="1"/>
</dbReference>
<evidence type="ECO:0000256" key="5">
    <source>
        <dbReference type="ARBA" id="ARBA00023273"/>
    </source>
</evidence>
<dbReference type="EMBL" id="CYKH01001667">
    <property type="protein sequence ID" value="CUG88655.1"/>
    <property type="molecule type" value="Genomic_DNA"/>
</dbReference>
<proteinExistence type="predicted"/>
<evidence type="ECO:0000256" key="3">
    <source>
        <dbReference type="ARBA" id="ARBA00023069"/>
    </source>
</evidence>
<keyword evidence="2" id="KW-0963">Cytoplasm</keyword>
<feature type="region of interest" description="Disordered" evidence="6">
    <location>
        <begin position="86"/>
        <end position="117"/>
    </location>
</feature>
<dbReference type="Proteomes" id="UP000051952">
    <property type="component" value="Unassembled WGS sequence"/>
</dbReference>
<dbReference type="VEuPathDB" id="TriTrypDB:BSAL_16625"/>
<evidence type="ECO:0000256" key="1">
    <source>
        <dbReference type="ARBA" id="ARBA00004430"/>
    </source>
</evidence>
<reference evidence="8" key="1">
    <citation type="submission" date="2015-09" db="EMBL/GenBank/DDBJ databases">
        <authorList>
            <consortium name="Pathogen Informatics"/>
        </authorList>
    </citation>
    <scope>NUCLEOTIDE SEQUENCE [LARGE SCALE GENOMIC DNA]</scope>
    <source>
        <strain evidence="8">Lake Konstanz</strain>
    </source>
</reference>
<protein>
    <submittedName>
        <fullName evidence="7">Flagellar radial spoke protein, putative</fullName>
    </submittedName>
</protein>
<evidence type="ECO:0000256" key="4">
    <source>
        <dbReference type="ARBA" id="ARBA00023212"/>
    </source>
</evidence>
<dbReference type="OMA" id="WTFRKAY"/>
<organism evidence="7 8">
    <name type="scientific">Bodo saltans</name>
    <name type="common">Flagellated protozoan</name>
    <dbReference type="NCBI Taxonomy" id="75058"/>
    <lineage>
        <taxon>Eukaryota</taxon>
        <taxon>Discoba</taxon>
        <taxon>Euglenozoa</taxon>
        <taxon>Kinetoplastea</taxon>
        <taxon>Metakinetoplastina</taxon>
        <taxon>Eubodonida</taxon>
        <taxon>Bodonidae</taxon>
        <taxon>Bodo</taxon>
    </lineage>
</organism>
<gene>
    <name evidence="7" type="ORF">BSAL_16625</name>
</gene>
<dbReference type="AlphaFoldDB" id="A0A0S4JES8"/>
<dbReference type="GO" id="GO:0035082">
    <property type="term" value="P:axoneme assembly"/>
    <property type="evidence" value="ECO:0007669"/>
    <property type="project" value="TreeGrafter"/>
</dbReference>
<dbReference type="GO" id="GO:0060294">
    <property type="term" value="P:cilium movement involved in cell motility"/>
    <property type="evidence" value="ECO:0007669"/>
    <property type="project" value="InterPro"/>
</dbReference>
<evidence type="ECO:0000313" key="7">
    <source>
        <dbReference type="EMBL" id="CUG88655.1"/>
    </source>
</evidence>
<sequence length="548" mass="61447">MPGNGIDERALKEAPTWQHLTSVVAHMAIERPANSIEIIESFSHSVLNGKPLPSQTTSVYADERPKPKKLLPVGVQQQTEWATNFGLQLVPPKPVKKSTEEEDEAPEEETEDKGELADVVSEQQNFQRVGEGLSESESFRVSVALKRLLDKEPLAKARFWGKIFGSRRDYYIAETKIDENRVPEKEENQEEPAEIVGKAPETIYQALNTYGAREAIKAQPEEAGKGVNENRYYVATSDDLTEWFLLPDVRPEHIAAARQIQKAFTGDLSAVIDTHPQFPGLEKHYLRAQIARISQGCTVAPKDVFVTEGAVEEEEEDDEGNKKPRRFEVKAYEELPPINPQEPPDAEDAEAIAPVKSWFYGYKADELLEGKSWVHIGHSLLAEGRCSKFKPEDEEPQEDEEEEGAVPDNTELIHPFLCEVSNDAALAFEGHSRASFPAWTFRKAYRNESSTTRTYLARSTLWPGALAYAVAEDEKPGAQFQNLYIGNGLKSLKGDVFAPRLPPRTLQEFPSNGIKLMKDCTYDDELEFAPLPPPPVVKGDDEEEQEDE</sequence>
<feature type="compositionally biased region" description="Acidic residues" evidence="6">
    <location>
        <begin position="392"/>
        <end position="405"/>
    </location>
</feature>
<keyword evidence="8" id="KW-1185">Reference proteome</keyword>
<dbReference type="PANTHER" id="PTHR13159">
    <property type="entry name" value="RADIAL SPOKEHEAD-RELATED"/>
    <property type="match status" value="1"/>
</dbReference>
<dbReference type="GO" id="GO:0001534">
    <property type="term" value="C:radial spoke"/>
    <property type="evidence" value="ECO:0007669"/>
    <property type="project" value="InterPro"/>
</dbReference>
<keyword evidence="3" id="KW-0969">Cilium</keyword>